<proteinExistence type="predicted"/>
<dbReference type="AlphaFoldDB" id="A0A382LLZ9"/>
<organism evidence="2">
    <name type="scientific">marine metagenome</name>
    <dbReference type="NCBI Taxonomy" id="408172"/>
    <lineage>
        <taxon>unclassified sequences</taxon>
        <taxon>metagenomes</taxon>
        <taxon>ecological metagenomes</taxon>
    </lineage>
</organism>
<feature type="region of interest" description="Disordered" evidence="1">
    <location>
        <begin position="202"/>
        <end position="223"/>
    </location>
</feature>
<reference evidence="2" key="1">
    <citation type="submission" date="2018-05" db="EMBL/GenBank/DDBJ databases">
        <authorList>
            <person name="Lanie J.A."/>
            <person name="Ng W.-L."/>
            <person name="Kazmierczak K.M."/>
            <person name="Andrzejewski T.M."/>
            <person name="Davidsen T.M."/>
            <person name="Wayne K.J."/>
            <person name="Tettelin H."/>
            <person name="Glass J.I."/>
            <person name="Rusch D."/>
            <person name="Podicherti R."/>
            <person name="Tsui H.-C.T."/>
            <person name="Winkler M.E."/>
        </authorList>
    </citation>
    <scope>NUCLEOTIDE SEQUENCE</scope>
</reference>
<accession>A0A382LLZ9</accession>
<sequence length="223" mass="25192">MVDLLIIIQTLNRKITEIRQMKTISHVLIPAFLFLMIGCENSPTESAGMSDADLIDAIRSANKVDIPMNDMPSQSQSIIENDNEYDALGAKKASDLGYEVDLAGRGHRSGDRNEFYFNLEGRKLDPYDYGRDKDGWDGDDKEDWKCFDLVLPVTFDMPDGSTITVTSDDEDGWAEIKAWYEANPDVEEKPALQYPVDISYRDGTTQTINNDEEMRAAEEACRE</sequence>
<evidence type="ECO:0000256" key="1">
    <source>
        <dbReference type="SAM" id="MobiDB-lite"/>
    </source>
</evidence>
<evidence type="ECO:0000313" key="2">
    <source>
        <dbReference type="EMBL" id="SVC37788.1"/>
    </source>
</evidence>
<gene>
    <name evidence="2" type="ORF">METZ01_LOCUS290642</name>
</gene>
<protein>
    <submittedName>
        <fullName evidence="2">Uncharacterized protein</fullName>
    </submittedName>
</protein>
<name>A0A382LLZ9_9ZZZZ</name>
<feature type="compositionally biased region" description="Basic and acidic residues" evidence="1">
    <location>
        <begin position="212"/>
        <end position="223"/>
    </location>
</feature>
<dbReference type="EMBL" id="UINC01087965">
    <property type="protein sequence ID" value="SVC37788.1"/>
    <property type="molecule type" value="Genomic_DNA"/>
</dbReference>